<reference evidence="4" key="2">
    <citation type="submission" date="2025-08" db="UniProtKB">
        <authorList>
            <consortium name="RefSeq"/>
        </authorList>
    </citation>
    <scope>IDENTIFICATION</scope>
    <source>
        <tissue evidence="4">Leaf</tissue>
    </source>
</reference>
<dbReference type="InterPro" id="IPR026960">
    <property type="entry name" value="RVT-Znf"/>
</dbReference>
<sequence>MFPDVEANFLPEGMFDHSPMILKGYRRTNSKKPFSNVEAEDVKTYAVILQKQAILHQLPGDSIAATKEEQAAEEYRIAHQVYLSFLQQTAKLQWLEKGDENTKLFHQSIKHKRQQNSIHSIHDTNGNWTDTPDGVKRAFTQFYSALFCNKMHQRTHVNSLIMDRGPRLTDAHRSMLVCNFTLEEIKSALWSIPDHKAPGMDGYNSHFFKSAWHIIKNDLHNAINDFSTTCKILKEINVTSITLIPKISVPASVSDFRPIACCNVIYKCITKLICSRLSKVLPAIVSPNQGAFVTGRSILHNVLICQDLIKMYNHSQTSPCCLMKVDIRKAYDTVEWGFIEEVMLELGFPPFFVQLIMTCLSTTRSMKAVGKCPQFRFHTRCRTLQLNHLCFADDLLMFCKGELHSVALLLEGFKVFSDTTGLQANPSKSSVYCCGIEEHTKLNIGTISGFTFGTLPFRYLGVPISTRNLQAGECDLVVDKMVSRIKIWSSRHLSFAGRTQLVNSVLMSISVYWGKIFLLPKSVIKKINAVCRAYLWFGTYDDSRPGPVSWNNLYGSKTQGGLGFRNLAWWNQAAVGKLQKDWLVYRPSVAASWAIKYICKVKQDCSNRLHSTRWLTDQKYSIGVIYQQLCDMAPKVNWHSYVWNRFTLPKHIITLWLALQDRLKTRDRLHTYGVINDDQCALCGLSTETCTHLFFSCHYSKECCSLVLQWLGFHNSRSHLSVLLKWLHKYCKNPFKRRVAYAAVASIVYQIWRARNLAIWEQTIPSIANTVKCIQYTVKHRILSILS</sequence>
<dbReference type="RefSeq" id="XP_021836221.2">
    <property type="nucleotide sequence ID" value="XM_021980529.2"/>
</dbReference>
<name>A0A9R0HSK5_SPIOL</name>
<dbReference type="AlphaFoldDB" id="A0A9R0HSK5"/>
<evidence type="ECO:0000259" key="2">
    <source>
        <dbReference type="Pfam" id="PF13966"/>
    </source>
</evidence>
<keyword evidence="3" id="KW-1185">Reference proteome</keyword>
<dbReference type="KEGG" id="soe:110775930"/>
<evidence type="ECO:0000313" key="4">
    <source>
        <dbReference type="RefSeq" id="XP_021836221.2"/>
    </source>
</evidence>
<dbReference type="Pfam" id="PF00078">
    <property type="entry name" value="RVT_1"/>
    <property type="match status" value="1"/>
</dbReference>
<dbReference type="InterPro" id="IPR043502">
    <property type="entry name" value="DNA/RNA_pol_sf"/>
</dbReference>
<proteinExistence type="predicted"/>
<dbReference type="InterPro" id="IPR000477">
    <property type="entry name" value="RT_dom"/>
</dbReference>
<dbReference type="CDD" id="cd01650">
    <property type="entry name" value="RT_nLTR_like"/>
    <property type="match status" value="1"/>
</dbReference>
<feature type="domain" description="Reverse transcriptase" evidence="1">
    <location>
        <begin position="248"/>
        <end position="464"/>
    </location>
</feature>
<organism evidence="3 4">
    <name type="scientific">Spinacia oleracea</name>
    <name type="common">Spinach</name>
    <dbReference type="NCBI Taxonomy" id="3562"/>
    <lineage>
        <taxon>Eukaryota</taxon>
        <taxon>Viridiplantae</taxon>
        <taxon>Streptophyta</taxon>
        <taxon>Embryophyta</taxon>
        <taxon>Tracheophyta</taxon>
        <taxon>Spermatophyta</taxon>
        <taxon>Magnoliopsida</taxon>
        <taxon>eudicotyledons</taxon>
        <taxon>Gunneridae</taxon>
        <taxon>Pentapetalae</taxon>
        <taxon>Caryophyllales</taxon>
        <taxon>Chenopodiaceae</taxon>
        <taxon>Chenopodioideae</taxon>
        <taxon>Anserineae</taxon>
        <taxon>Spinacia</taxon>
    </lineage>
</organism>
<dbReference type="Pfam" id="PF13966">
    <property type="entry name" value="zf-RVT"/>
    <property type="match status" value="1"/>
</dbReference>
<dbReference type="GeneID" id="110775930"/>
<reference evidence="3" key="1">
    <citation type="journal article" date="2021" name="Nat. Commun.">
        <title>Genomic analyses provide insights into spinach domestication and the genetic basis of agronomic traits.</title>
        <authorList>
            <person name="Cai X."/>
            <person name="Sun X."/>
            <person name="Xu C."/>
            <person name="Sun H."/>
            <person name="Wang X."/>
            <person name="Ge C."/>
            <person name="Zhang Z."/>
            <person name="Wang Q."/>
            <person name="Fei Z."/>
            <person name="Jiao C."/>
            <person name="Wang Q."/>
        </authorList>
    </citation>
    <scope>NUCLEOTIDE SEQUENCE [LARGE SCALE GENOMIC DNA]</scope>
    <source>
        <strain evidence="3">cv. Varoflay</strain>
    </source>
</reference>
<protein>
    <recommendedName>
        <fullName evidence="5">Reverse transcriptase domain-containing protein</fullName>
    </recommendedName>
</protein>
<evidence type="ECO:0008006" key="5">
    <source>
        <dbReference type="Google" id="ProtNLM"/>
    </source>
</evidence>
<dbReference type="Proteomes" id="UP000813463">
    <property type="component" value="Chromosome 5"/>
</dbReference>
<accession>A0A9R0HSK5</accession>
<dbReference type="SUPFAM" id="SSF56672">
    <property type="entry name" value="DNA/RNA polymerases"/>
    <property type="match status" value="1"/>
</dbReference>
<dbReference type="PANTHER" id="PTHR33116">
    <property type="entry name" value="REVERSE TRANSCRIPTASE ZINC-BINDING DOMAIN-CONTAINING PROTEIN-RELATED-RELATED"/>
    <property type="match status" value="1"/>
</dbReference>
<dbReference type="PANTHER" id="PTHR33116:SF84">
    <property type="entry name" value="RNA-DIRECTED DNA POLYMERASE"/>
    <property type="match status" value="1"/>
</dbReference>
<gene>
    <name evidence="4" type="primary">LOC110775930</name>
</gene>
<evidence type="ECO:0000313" key="3">
    <source>
        <dbReference type="Proteomes" id="UP000813463"/>
    </source>
</evidence>
<evidence type="ECO:0000259" key="1">
    <source>
        <dbReference type="Pfam" id="PF00078"/>
    </source>
</evidence>
<feature type="domain" description="Reverse transcriptase zinc-binding" evidence="2">
    <location>
        <begin position="620"/>
        <end position="702"/>
    </location>
</feature>